<dbReference type="OrthoDB" id="10256524at2759"/>
<keyword evidence="2 8" id="KW-0645">Protease</keyword>
<dbReference type="RefSeq" id="XP_018467709.2">
    <property type="nucleotide sequence ID" value="XM_018612207.2"/>
</dbReference>
<dbReference type="InterPro" id="IPR045051">
    <property type="entry name" value="SBT"/>
</dbReference>
<dbReference type="KEGG" id="rsz:108839446"/>
<evidence type="ECO:0000256" key="8">
    <source>
        <dbReference type="PROSITE-ProRule" id="PRU01240"/>
    </source>
</evidence>
<sequence length="698" mass="74812">MLESVFESPEAARDSIIYNYHHGFSGFAARLTESQAKKLSDRPDVFSVASNQKLALHTTRAYDYLGLSPILPKGLLHESDMGSELVIGFLDSGIWPEARAFNDEGLGPIPKHWKGECVAGTRFDPAKHCNRKLVGAKYFLGGVHEKNPGVELSGSDFMSARAISSHGTISSSVAASSFVPNASYKGLAPGLMRGAAPKARIAMYKVGWVIEPYGAAMADFVKAFDEAIKDGVDVLSISIGGDAPPFRPLNAVEQDLHIGSFHAVTKGIPVIASAGNGGPEAYSISNVAPWLFTVGATSIDRTYYVDLTFGNNMTMMAQSLYIGEGLFAELVYVEDWVHDTSDLKGKVALTFAKNDEDVTGVDDKLGCKAVIIARSSDYLTDVFVDSSSSIAVDYEVGTKILQYIRSSSSPTVSMSVGKTFVGRPKSTTVAGFSCRGPSAQSPAILKPDIVAPGVLLLAADINDTLRSDKGQSDFSITQGTSVSAPLVAGIVVLLKALHPDWSPAALKSAIMTTAWKTDPFGEPMFAEGLPRKLPDPFDYGAGLVNPERAKDPGLVYDMNLDDYIFYFCASGYNDTAITVLTGKPTKCSYPLPSVLDVNYPAITIPELDGEVTVTRTVTNVGPVDSVYRAVVEAPEGVKIAVEPETLVFNSSTKKIGFKVRVTTSHKSDTGYFFGSFTWTDGTRNVVIPLSVRTRVSML</sequence>
<dbReference type="InterPro" id="IPR034197">
    <property type="entry name" value="Peptidases_S8_3"/>
</dbReference>
<keyword evidence="4 8" id="KW-0378">Hydrolase</keyword>
<dbReference type="FunFam" id="2.60.40.2310:FF:000001">
    <property type="entry name" value="Subtilisin-like protease SBT1.5"/>
    <property type="match status" value="1"/>
</dbReference>
<dbReference type="InterPro" id="IPR041469">
    <property type="entry name" value="Subtilisin-like_FN3"/>
</dbReference>
<dbReference type="AlphaFoldDB" id="A0A6J0M6J2"/>
<dbReference type="PROSITE" id="PS00138">
    <property type="entry name" value="SUBTILASE_SER"/>
    <property type="match status" value="1"/>
</dbReference>
<dbReference type="PROSITE" id="PS51892">
    <property type="entry name" value="SUBTILASE"/>
    <property type="match status" value="1"/>
</dbReference>
<dbReference type="InterPro" id="IPR023828">
    <property type="entry name" value="Peptidase_S8_Ser-AS"/>
</dbReference>
<dbReference type="Gene3D" id="2.60.40.2310">
    <property type="match status" value="1"/>
</dbReference>
<dbReference type="PRINTS" id="PR00723">
    <property type="entry name" value="SUBTILISIN"/>
</dbReference>
<dbReference type="Gene3D" id="3.50.30.30">
    <property type="match status" value="1"/>
</dbReference>
<dbReference type="Gene3D" id="3.30.70.80">
    <property type="entry name" value="Peptidase S8 propeptide/proteinase inhibitor I9"/>
    <property type="match status" value="1"/>
</dbReference>
<evidence type="ECO:0000256" key="3">
    <source>
        <dbReference type="ARBA" id="ARBA00022729"/>
    </source>
</evidence>
<proteinExistence type="inferred from homology"/>
<feature type="domain" description="Inhibitor I9" evidence="10">
    <location>
        <begin position="3"/>
        <end position="57"/>
    </location>
</feature>
<accession>A0A6J0M6J2</accession>
<dbReference type="InterPro" id="IPR000209">
    <property type="entry name" value="Peptidase_S8/S53_dom"/>
</dbReference>
<keyword evidence="12" id="KW-1185">Reference proteome</keyword>
<keyword evidence="6" id="KW-0325">Glycoprotein</keyword>
<evidence type="ECO:0000256" key="7">
    <source>
        <dbReference type="PIRSR" id="PIRSR615500-1"/>
    </source>
</evidence>
<keyword evidence="3" id="KW-0732">Signal</keyword>
<evidence type="ECO:0000256" key="5">
    <source>
        <dbReference type="ARBA" id="ARBA00022825"/>
    </source>
</evidence>
<dbReference type="InterPro" id="IPR015500">
    <property type="entry name" value="Peptidase_S8_subtilisin-rel"/>
</dbReference>
<feature type="active site" description="Charge relay system" evidence="7 8">
    <location>
        <position position="166"/>
    </location>
</feature>
<protein>
    <submittedName>
        <fullName evidence="13">Subtilisin-like protease SBT3.12</fullName>
    </submittedName>
</protein>
<evidence type="ECO:0000259" key="10">
    <source>
        <dbReference type="Pfam" id="PF05922"/>
    </source>
</evidence>
<evidence type="ECO:0000256" key="4">
    <source>
        <dbReference type="ARBA" id="ARBA00022801"/>
    </source>
</evidence>
<feature type="active site" description="Charge relay system" evidence="7 8">
    <location>
        <position position="481"/>
    </location>
</feature>
<feature type="active site" description="Charge relay system" evidence="7 8">
    <location>
        <position position="91"/>
    </location>
</feature>
<dbReference type="Pfam" id="PF00082">
    <property type="entry name" value="Peptidase_S8"/>
    <property type="match status" value="1"/>
</dbReference>
<dbReference type="InterPro" id="IPR037045">
    <property type="entry name" value="S8pro/Inhibitor_I9_sf"/>
</dbReference>
<dbReference type="Pfam" id="PF05922">
    <property type="entry name" value="Inhibitor_I9"/>
    <property type="match status" value="1"/>
</dbReference>
<evidence type="ECO:0000313" key="12">
    <source>
        <dbReference type="Proteomes" id="UP000504610"/>
    </source>
</evidence>
<dbReference type="Proteomes" id="UP000504610">
    <property type="component" value="Chromosome 2"/>
</dbReference>
<dbReference type="Gene3D" id="3.40.50.200">
    <property type="entry name" value="Peptidase S8/S53 domain"/>
    <property type="match status" value="1"/>
</dbReference>
<comment type="similarity">
    <text evidence="1 8">Belongs to the peptidase S8 family.</text>
</comment>
<organism evidence="12 13">
    <name type="scientific">Raphanus sativus</name>
    <name type="common">Radish</name>
    <name type="synonym">Raphanus raphanistrum var. sativus</name>
    <dbReference type="NCBI Taxonomy" id="3726"/>
    <lineage>
        <taxon>Eukaryota</taxon>
        <taxon>Viridiplantae</taxon>
        <taxon>Streptophyta</taxon>
        <taxon>Embryophyta</taxon>
        <taxon>Tracheophyta</taxon>
        <taxon>Spermatophyta</taxon>
        <taxon>Magnoliopsida</taxon>
        <taxon>eudicotyledons</taxon>
        <taxon>Gunneridae</taxon>
        <taxon>Pentapetalae</taxon>
        <taxon>rosids</taxon>
        <taxon>malvids</taxon>
        <taxon>Brassicales</taxon>
        <taxon>Brassicaceae</taxon>
        <taxon>Brassiceae</taxon>
        <taxon>Raphanus</taxon>
    </lineage>
</organism>
<evidence type="ECO:0000313" key="13">
    <source>
        <dbReference type="RefSeq" id="XP_018467709.2"/>
    </source>
</evidence>
<dbReference type="GO" id="GO:0004252">
    <property type="term" value="F:serine-type endopeptidase activity"/>
    <property type="evidence" value="ECO:0007669"/>
    <property type="project" value="UniProtKB-UniRule"/>
</dbReference>
<dbReference type="SUPFAM" id="SSF52743">
    <property type="entry name" value="Subtilisin-like"/>
    <property type="match status" value="1"/>
</dbReference>
<dbReference type="InterPro" id="IPR036852">
    <property type="entry name" value="Peptidase_S8/S53_dom_sf"/>
</dbReference>
<evidence type="ECO:0000256" key="1">
    <source>
        <dbReference type="ARBA" id="ARBA00011073"/>
    </source>
</evidence>
<reference evidence="12" key="1">
    <citation type="journal article" date="2019" name="Database">
        <title>The radish genome database (RadishGD): an integrated information resource for radish genomics.</title>
        <authorList>
            <person name="Yu H.J."/>
            <person name="Baek S."/>
            <person name="Lee Y.J."/>
            <person name="Cho A."/>
            <person name="Mun J.H."/>
        </authorList>
    </citation>
    <scope>NUCLEOTIDE SEQUENCE [LARGE SCALE GENOMIC DNA]</scope>
    <source>
        <strain evidence="12">cv. WK10039</strain>
    </source>
</reference>
<dbReference type="GeneID" id="108839446"/>
<name>A0A6J0M6J2_RAPSA</name>
<dbReference type="InterPro" id="IPR010259">
    <property type="entry name" value="S8pro/Inhibitor_I9"/>
</dbReference>
<feature type="domain" description="Subtilisin-like protease fibronectin type-III" evidence="11">
    <location>
        <begin position="596"/>
        <end position="691"/>
    </location>
</feature>
<feature type="domain" description="Peptidase S8/S53" evidence="9">
    <location>
        <begin position="82"/>
        <end position="517"/>
    </location>
</feature>
<evidence type="ECO:0000256" key="2">
    <source>
        <dbReference type="ARBA" id="ARBA00022670"/>
    </source>
</evidence>
<reference evidence="13" key="2">
    <citation type="submission" date="2025-08" db="UniProtKB">
        <authorList>
            <consortium name="RefSeq"/>
        </authorList>
    </citation>
    <scope>IDENTIFICATION</scope>
    <source>
        <tissue evidence="13">Leaf</tissue>
    </source>
</reference>
<keyword evidence="5 8" id="KW-0720">Serine protease</keyword>
<dbReference type="GO" id="GO:0006508">
    <property type="term" value="P:proteolysis"/>
    <property type="evidence" value="ECO:0007669"/>
    <property type="project" value="UniProtKB-KW"/>
</dbReference>
<dbReference type="FunFam" id="3.40.50.200:FF:000006">
    <property type="entry name" value="Subtilisin-like protease SBT1.5"/>
    <property type="match status" value="1"/>
</dbReference>
<evidence type="ECO:0000259" key="9">
    <source>
        <dbReference type="Pfam" id="PF00082"/>
    </source>
</evidence>
<dbReference type="CDD" id="cd04852">
    <property type="entry name" value="Peptidases_S8_3"/>
    <property type="match status" value="1"/>
</dbReference>
<gene>
    <name evidence="13" type="primary">LOC108839446</name>
</gene>
<evidence type="ECO:0000256" key="6">
    <source>
        <dbReference type="ARBA" id="ARBA00023180"/>
    </source>
</evidence>
<dbReference type="Pfam" id="PF17766">
    <property type="entry name" value="fn3_6"/>
    <property type="match status" value="1"/>
</dbReference>
<dbReference type="PANTHER" id="PTHR10795">
    <property type="entry name" value="PROPROTEIN CONVERTASE SUBTILISIN/KEXIN"/>
    <property type="match status" value="1"/>
</dbReference>
<evidence type="ECO:0000259" key="11">
    <source>
        <dbReference type="Pfam" id="PF17766"/>
    </source>
</evidence>